<evidence type="ECO:0000313" key="4">
    <source>
        <dbReference type="Proteomes" id="UP000693970"/>
    </source>
</evidence>
<evidence type="ECO:0000256" key="2">
    <source>
        <dbReference type="SAM" id="MobiDB-lite"/>
    </source>
</evidence>
<dbReference type="Pfam" id="PF02985">
    <property type="entry name" value="HEAT"/>
    <property type="match status" value="1"/>
</dbReference>
<dbReference type="PANTHER" id="PTHR13366:SF0">
    <property type="entry name" value="HEAT REPEAT-CONTAINING PROTEIN 6"/>
    <property type="match status" value="1"/>
</dbReference>
<comment type="caution">
    <text evidence="3">The sequence shown here is derived from an EMBL/GenBank/DDBJ whole genome shotgun (WGS) entry which is preliminary data.</text>
</comment>
<dbReference type="OrthoDB" id="49554at2759"/>
<dbReference type="PANTHER" id="PTHR13366">
    <property type="entry name" value="MALARIA ANTIGEN-RELATED"/>
    <property type="match status" value="1"/>
</dbReference>
<reference evidence="3" key="1">
    <citation type="journal article" date="2021" name="Sci. Rep.">
        <title>Diploid genomic architecture of Nitzschia inconspicua, an elite biomass production diatom.</title>
        <authorList>
            <person name="Oliver A."/>
            <person name="Podell S."/>
            <person name="Pinowska A."/>
            <person name="Traller J.C."/>
            <person name="Smith S.R."/>
            <person name="McClure R."/>
            <person name="Beliaev A."/>
            <person name="Bohutskyi P."/>
            <person name="Hill E.A."/>
            <person name="Rabines A."/>
            <person name="Zheng H."/>
            <person name="Allen L.Z."/>
            <person name="Kuo A."/>
            <person name="Grigoriev I.V."/>
            <person name="Allen A.E."/>
            <person name="Hazlebeck D."/>
            <person name="Allen E.E."/>
        </authorList>
    </citation>
    <scope>NUCLEOTIDE SEQUENCE</scope>
    <source>
        <strain evidence="3">Hildebrandi</strain>
    </source>
</reference>
<keyword evidence="1" id="KW-0677">Repeat</keyword>
<feature type="compositionally biased region" description="Basic residues" evidence="2">
    <location>
        <begin position="59"/>
        <end position="69"/>
    </location>
</feature>
<dbReference type="Proteomes" id="UP000693970">
    <property type="component" value="Unassembled WGS sequence"/>
</dbReference>
<evidence type="ECO:0000256" key="1">
    <source>
        <dbReference type="ARBA" id="ARBA00022737"/>
    </source>
</evidence>
<sequence>MSRWDSLRPTSNEEKGRRIDGKLDTKTVNADEYHKVSDKGQQQGRHRQKPDRNIVHSRLTPHPKVRSRKKNEEASLSSKPCRSRPRSRPRMCANIGEIQRYLQELRERIAVHFRQQQSSTLENYQGTALFLKDIEEVQTIITTNEQCYSDVCGILLDLLEVKSENSEFSSVVVLVLEEKLRHAQDHAIKFTLSKLQAIKAVNTLNHLYGSFGGRRDASTDSHATTQTIDSKSLIICMAMLVQTQANKLPAEDTARSIVLRTFLPYLEKQQEEICHCYHEKTTRVFVSICQALVQLLHDQGHASSILAPLVQDIALNNGMECTVVNPTRVKLLSVMSHILDAVSRNVHPGSQQAVTNSACEVVTAALDSIRKLKQTPVTIVDEGSTLSGSLQLSLLSVLELRPTVQADLETRIAYVKLCRSLLACYPNCMTGIGWKLLVEDYNKYLPLFFDPSMHNSNDVVEPLIDMNIELLADFVEVLPWKRWLNQDISHKNRGTSGLFRKVTSALESLFSIVSEDFQPSSTRFPKSRSYSRLMKTLLTDIPVCNDGLKQTATQLWQSLACVIFDPSSSESKVQLAADSLVQSSGGYSSPSGELVGMCEVGRIWFSEKREASGIFIERLFDSIASQNNGWKHSFEILVALLKTLPNVAVENWFSYRVLLERLSRSGGIDRTTLYLDILEAFASGRRDFGDDVSQSHEDFVDFACTTIHRCILSIYSYFLGVDWRQLAEKEKLRIHLHRIIMQCNAASAKLRELACKAIGEFCTQFFGEGNSAIVFTSRTIAEEVCAQLLQSSKDSHPTVRAMAIFALGNLADSVRASETYHVLDEEIVCAIVQLVIEALNDRNDKVVGNAIRCVGHAGFVVLKQKSSSAFGLARQILERLTEKLSHSLSASLNKEANVVLTWKQRSTAKKHGWGACYSLGMILAAIPHDCSDDENSIIVGCAHAFQTLSLCLQHHTCLNLKFVLAAMDAICKISPTAMVLLSSNQRIIGAALSNSIELLSLSMDDKDNNRSVDFRKLAQRNACLLRHLLRSSSNADARYVLLEERISSREMNNLYKWMVEQTNDDVDARSYEIFALGLSSISRWSDDISLEQRFASRALQMCKCLDDTGPFAEAIDARIEDVDEL</sequence>
<reference evidence="3" key="2">
    <citation type="submission" date="2021-04" db="EMBL/GenBank/DDBJ databases">
        <authorList>
            <person name="Podell S."/>
        </authorList>
    </citation>
    <scope>NUCLEOTIDE SEQUENCE</scope>
    <source>
        <strain evidence="3">Hildebrandi</strain>
    </source>
</reference>
<keyword evidence="4" id="KW-1185">Reference proteome</keyword>
<gene>
    <name evidence="3" type="ORF">IV203_007322</name>
</gene>
<organism evidence="3 4">
    <name type="scientific">Nitzschia inconspicua</name>
    <dbReference type="NCBI Taxonomy" id="303405"/>
    <lineage>
        <taxon>Eukaryota</taxon>
        <taxon>Sar</taxon>
        <taxon>Stramenopiles</taxon>
        <taxon>Ochrophyta</taxon>
        <taxon>Bacillariophyta</taxon>
        <taxon>Bacillariophyceae</taxon>
        <taxon>Bacillariophycidae</taxon>
        <taxon>Bacillariales</taxon>
        <taxon>Bacillariaceae</taxon>
        <taxon>Nitzschia</taxon>
    </lineage>
</organism>
<evidence type="ECO:0000313" key="3">
    <source>
        <dbReference type="EMBL" id="KAG7342230.1"/>
    </source>
</evidence>
<dbReference type="EMBL" id="JAGRRH010000025">
    <property type="protein sequence ID" value="KAG7342230.1"/>
    <property type="molecule type" value="Genomic_DNA"/>
</dbReference>
<feature type="compositionally biased region" description="Basic and acidic residues" evidence="2">
    <location>
        <begin position="11"/>
        <end position="38"/>
    </location>
</feature>
<dbReference type="InterPro" id="IPR000357">
    <property type="entry name" value="HEAT"/>
</dbReference>
<dbReference type="AlphaFoldDB" id="A0A9K3KEK8"/>
<proteinExistence type="predicted"/>
<dbReference type="InterPro" id="IPR052107">
    <property type="entry name" value="HEAT6"/>
</dbReference>
<protein>
    <submittedName>
        <fullName evidence="3">Heat repeat-containing protein</fullName>
    </submittedName>
</protein>
<accession>A0A9K3KEK8</accession>
<name>A0A9K3KEK8_9STRA</name>
<feature type="region of interest" description="Disordered" evidence="2">
    <location>
        <begin position="1"/>
        <end position="89"/>
    </location>
</feature>